<dbReference type="OrthoDB" id="5360144at2"/>
<dbReference type="PROSITE" id="PS01068">
    <property type="entry name" value="OMPA_1"/>
    <property type="match status" value="1"/>
</dbReference>
<dbReference type="InterPro" id="IPR006665">
    <property type="entry name" value="OmpA-like"/>
</dbReference>
<keyword evidence="8" id="KW-0449">Lipoprotein</keyword>
<feature type="signal peptide" evidence="6">
    <location>
        <begin position="1"/>
        <end position="22"/>
    </location>
</feature>
<dbReference type="CDD" id="cd07185">
    <property type="entry name" value="OmpA_C-like"/>
    <property type="match status" value="1"/>
</dbReference>
<dbReference type="EMBL" id="NJIH01000012">
    <property type="protein sequence ID" value="OWT55639.1"/>
    <property type="molecule type" value="Genomic_DNA"/>
</dbReference>
<dbReference type="GO" id="GO:0009279">
    <property type="term" value="C:cell outer membrane"/>
    <property type="evidence" value="ECO:0007669"/>
    <property type="project" value="UniProtKB-SubCell"/>
</dbReference>
<evidence type="ECO:0000259" key="7">
    <source>
        <dbReference type="PROSITE" id="PS51123"/>
    </source>
</evidence>
<dbReference type="PANTHER" id="PTHR30329:SF21">
    <property type="entry name" value="LIPOPROTEIN YIAD-RELATED"/>
    <property type="match status" value="1"/>
</dbReference>
<dbReference type="PROSITE" id="PS51257">
    <property type="entry name" value="PROKAR_LIPOPROTEIN"/>
    <property type="match status" value="1"/>
</dbReference>
<dbReference type="InterPro" id="IPR037873">
    <property type="entry name" value="BamE-like"/>
</dbReference>
<dbReference type="InterPro" id="IPR006690">
    <property type="entry name" value="OMPA-like_CS"/>
</dbReference>
<protein>
    <submittedName>
        <fullName evidence="8">Lipoprotein PlpD</fullName>
    </submittedName>
</protein>
<dbReference type="RefSeq" id="WP_088605213.1">
    <property type="nucleotide sequence ID" value="NZ_NJIH01000012.1"/>
</dbReference>
<evidence type="ECO:0000313" key="9">
    <source>
        <dbReference type="Proteomes" id="UP000214603"/>
    </source>
</evidence>
<dbReference type="PRINTS" id="PR01021">
    <property type="entry name" value="OMPADOMAIN"/>
</dbReference>
<accession>A0A225M9I5</accession>
<evidence type="ECO:0000256" key="2">
    <source>
        <dbReference type="ARBA" id="ARBA00022729"/>
    </source>
</evidence>
<evidence type="ECO:0000313" key="8">
    <source>
        <dbReference type="EMBL" id="OWT55639.1"/>
    </source>
</evidence>
<dbReference type="Gene3D" id="3.30.1330.60">
    <property type="entry name" value="OmpA-like domain"/>
    <property type="match status" value="1"/>
</dbReference>
<dbReference type="InterPro" id="IPR036737">
    <property type="entry name" value="OmpA-like_sf"/>
</dbReference>
<proteinExistence type="predicted"/>
<sequence length="261" mass="27773">MQHTLKAFSLRAAGLLAVLALSACGSLSNVTSQGTTDKPVWPDPAKASFTNGSYPNLDSLRLVGSGMTKDQLYNLLGRPHFSEGFAGVHEWDYLFHFRTPKGDVTCQYKVLFDKDMLARSFLWKPAGCADILNGRKPAAAATFSLSSDVLFGFDSAVLTAKGQSAVARIAAQLRQRNDASVSVVGYTDRLGSDAYNQALSQRRADAVRATLVNDGIEAGRVTAVGKGESKPLVQCGKGTGSELIACLAPNRRVEVVASGSR</sequence>
<dbReference type="Proteomes" id="UP000214603">
    <property type="component" value="Unassembled WGS sequence"/>
</dbReference>
<dbReference type="Pfam" id="PF04355">
    <property type="entry name" value="BamE"/>
    <property type="match status" value="1"/>
</dbReference>
<name>A0A225M9I5_9BURK</name>
<keyword evidence="4" id="KW-0998">Cell outer membrane</keyword>
<reference evidence="9" key="1">
    <citation type="submission" date="2017-06" db="EMBL/GenBank/DDBJ databases">
        <title>Herbaspirillum phytohormonus sp. nov., isolated from the root nodule of Robinia pseudoacacia in lead-zinc mine.</title>
        <authorList>
            <person name="Fan M."/>
            <person name="Lin Y."/>
        </authorList>
    </citation>
    <scope>NUCLEOTIDE SEQUENCE [LARGE SCALE GENOMIC DNA]</scope>
    <source>
        <strain evidence="9">SC-089</strain>
    </source>
</reference>
<gene>
    <name evidence="8" type="ORF">CEY11_20125</name>
</gene>
<comment type="subcellular location">
    <subcellularLocation>
        <location evidence="1">Cell outer membrane</location>
    </subcellularLocation>
</comment>
<evidence type="ECO:0000256" key="1">
    <source>
        <dbReference type="ARBA" id="ARBA00004442"/>
    </source>
</evidence>
<evidence type="ECO:0000256" key="3">
    <source>
        <dbReference type="ARBA" id="ARBA00023136"/>
    </source>
</evidence>
<dbReference type="InterPro" id="IPR007450">
    <property type="entry name" value="BamE_dom"/>
</dbReference>
<dbReference type="PROSITE" id="PS51123">
    <property type="entry name" value="OMPA_2"/>
    <property type="match status" value="1"/>
</dbReference>
<evidence type="ECO:0000256" key="5">
    <source>
        <dbReference type="PROSITE-ProRule" id="PRU00473"/>
    </source>
</evidence>
<organism evidence="8 9">
    <name type="scientific">Candidimonas nitroreducens</name>
    <dbReference type="NCBI Taxonomy" id="683354"/>
    <lineage>
        <taxon>Bacteria</taxon>
        <taxon>Pseudomonadati</taxon>
        <taxon>Pseudomonadota</taxon>
        <taxon>Betaproteobacteria</taxon>
        <taxon>Burkholderiales</taxon>
        <taxon>Alcaligenaceae</taxon>
        <taxon>Candidimonas</taxon>
    </lineage>
</organism>
<keyword evidence="9" id="KW-1185">Reference proteome</keyword>
<dbReference type="AlphaFoldDB" id="A0A225M9I5"/>
<dbReference type="Pfam" id="PF00691">
    <property type="entry name" value="OmpA"/>
    <property type="match status" value="1"/>
</dbReference>
<evidence type="ECO:0000256" key="6">
    <source>
        <dbReference type="SAM" id="SignalP"/>
    </source>
</evidence>
<feature type="domain" description="OmpA-like" evidence="7">
    <location>
        <begin position="138"/>
        <end position="261"/>
    </location>
</feature>
<dbReference type="SUPFAM" id="SSF103088">
    <property type="entry name" value="OmpA-like"/>
    <property type="match status" value="1"/>
</dbReference>
<dbReference type="InterPro" id="IPR050330">
    <property type="entry name" value="Bact_OuterMem_StrucFunc"/>
</dbReference>
<keyword evidence="2 6" id="KW-0732">Signal</keyword>
<keyword evidence="3 5" id="KW-0472">Membrane</keyword>
<comment type="caution">
    <text evidence="8">The sequence shown here is derived from an EMBL/GenBank/DDBJ whole genome shotgun (WGS) entry which is preliminary data.</text>
</comment>
<evidence type="ECO:0000256" key="4">
    <source>
        <dbReference type="ARBA" id="ARBA00023237"/>
    </source>
</evidence>
<feature type="chain" id="PRO_5013166605" evidence="6">
    <location>
        <begin position="23"/>
        <end position="261"/>
    </location>
</feature>
<dbReference type="PANTHER" id="PTHR30329">
    <property type="entry name" value="STATOR ELEMENT OF FLAGELLAR MOTOR COMPLEX"/>
    <property type="match status" value="1"/>
</dbReference>
<dbReference type="InterPro" id="IPR006664">
    <property type="entry name" value="OMP_bac"/>
</dbReference>
<dbReference type="Gene3D" id="3.30.1450.10">
    <property type="match status" value="1"/>
</dbReference>